<feature type="binding site" evidence="12">
    <location>
        <position position="169"/>
    </location>
    <ligand>
        <name>ATP</name>
        <dbReference type="ChEBI" id="CHEBI:30616"/>
    </ligand>
</feature>
<keyword evidence="7 12" id="KW-0547">Nucleotide-binding</keyword>
<feature type="binding site" evidence="12">
    <location>
        <position position="74"/>
    </location>
    <ligand>
        <name>UMP</name>
        <dbReference type="ChEBI" id="CHEBI:57865"/>
    </ligand>
</feature>
<feature type="region of interest" description="Involved in allosteric activation by GTP" evidence="12">
    <location>
        <begin position="20"/>
        <end position="25"/>
    </location>
</feature>
<dbReference type="Pfam" id="PF00696">
    <property type="entry name" value="AA_kinase"/>
    <property type="match status" value="1"/>
</dbReference>
<comment type="catalytic activity">
    <reaction evidence="11 12">
        <text>UMP + ATP = UDP + ADP</text>
        <dbReference type="Rhea" id="RHEA:24400"/>
        <dbReference type="ChEBI" id="CHEBI:30616"/>
        <dbReference type="ChEBI" id="CHEBI:57865"/>
        <dbReference type="ChEBI" id="CHEBI:58223"/>
        <dbReference type="ChEBI" id="CHEBI:456216"/>
        <dbReference type="EC" id="2.7.4.22"/>
    </reaction>
</comment>
<organism evidence="14 15">
    <name type="scientific">Bacillus shihchuchen</name>
    <dbReference type="NCBI Taxonomy" id="3036942"/>
    <lineage>
        <taxon>Bacteria</taxon>
        <taxon>Bacillati</taxon>
        <taxon>Bacillota</taxon>
        <taxon>Bacilli</taxon>
        <taxon>Bacillales</taxon>
        <taxon>Bacillaceae</taxon>
        <taxon>Bacillus</taxon>
        <taxon>Bacillus cereus group</taxon>
    </lineage>
</organism>
<sequence length="251" mass="27109">MSKPKYNRVVLKLSGEALAGEQGFGINPAVIKSVAEQVKEIAELDVEVAVVVGGGNIWRGKIGSEMGMDRAGADYMGMLATVMNSLALQDSLENIGIQTRVQTSIEMRQVAEPYIRRKAVRHLEKKRVVIFAAGTGNPYFSTDTTAALRAAEIEADVILMAKNNVDGVYNADPSIDPTATKYETLTYLDVLKEGLGVMDSTASSLCMDNDIPLIVFSVMEKGNIKRAVLGENIGTVVRGNKYGTTSIKVFK</sequence>
<evidence type="ECO:0000256" key="1">
    <source>
        <dbReference type="ARBA" id="ARBA00004496"/>
    </source>
</evidence>
<protein>
    <recommendedName>
        <fullName evidence="12">Uridylate kinase</fullName>
        <shortName evidence="12">UK</shortName>
        <ecNumber evidence="12">2.7.4.22</ecNumber>
    </recommendedName>
    <alternativeName>
        <fullName evidence="12">Uridine monophosphate kinase</fullName>
        <shortName evidence="12">UMP kinase</shortName>
        <shortName evidence="12">UMPK</shortName>
    </alternativeName>
</protein>
<comment type="similarity">
    <text evidence="3 12">Belongs to the UMP kinase family.</text>
</comment>
<dbReference type="EMBL" id="JASWHZ010000001">
    <property type="protein sequence ID" value="MDL2417541.1"/>
    <property type="molecule type" value="Genomic_DNA"/>
</dbReference>
<name>A0ABT7KTU9_9BACI</name>
<keyword evidence="10 12" id="KW-0665">Pyrimidine biosynthesis</keyword>
<evidence type="ECO:0000256" key="8">
    <source>
        <dbReference type="ARBA" id="ARBA00022777"/>
    </source>
</evidence>
<evidence type="ECO:0000256" key="9">
    <source>
        <dbReference type="ARBA" id="ARBA00022840"/>
    </source>
</evidence>
<feature type="binding site" evidence="12">
    <location>
        <position position="163"/>
    </location>
    <ligand>
        <name>ATP</name>
        <dbReference type="ChEBI" id="CHEBI:30616"/>
    </ligand>
</feature>
<dbReference type="PANTHER" id="PTHR42833">
    <property type="entry name" value="URIDYLATE KINASE"/>
    <property type="match status" value="1"/>
</dbReference>
<feature type="binding site" evidence="12">
    <location>
        <position position="54"/>
    </location>
    <ligand>
        <name>UMP</name>
        <dbReference type="ChEBI" id="CHEBI:57865"/>
    </ligand>
</feature>
<dbReference type="Gene3D" id="3.40.1160.10">
    <property type="entry name" value="Acetylglutamate kinase-like"/>
    <property type="match status" value="1"/>
</dbReference>
<dbReference type="InterPro" id="IPR011817">
    <property type="entry name" value="Uridylate_kinase"/>
</dbReference>
<dbReference type="CDD" id="cd04254">
    <property type="entry name" value="AAK_UMPK-PyrH-Ec"/>
    <property type="match status" value="1"/>
</dbReference>
<evidence type="ECO:0000256" key="5">
    <source>
        <dbReference type="ARBA" id="ARBA00022533"/>
    </source>
</evidence>
<dbReference type="EC" id="2.7.4.22" evidence="12"/>
<dbReference type="Proteomes" id="UP001229716">
    <property type="component" value="Unassembled WGS sequence"/>
</dbReference>
<keyword evidence="9 12" id="KW-0067">ATP-binding</keyword>
<gene>
    <name evidence="12 14" type="primary">pyrH</name>
    <name evidence="14" type="ORF">P6F46_07860</name>
</gene>
<comment type="pathway">
    <text evidence="2 12">Pyrimidine metabolism; CTP biosynthesis via de novo pathway; UDP from UMP (UMPK route): step 1/1.</text>
</comment>
<evidence type="ECO:0000313" key="14">
    <source>
        <dbReference type="EMBL" id="MDL2417541.1"/>
    </source>
</evidence>
<comment type="function">
    <text evidence="12">Catalyzes the reversible phosphorylation of UMP to UDP.</text>
</comment>
<comment type="activity regulation">
    <text evidence="12">Allosterically activated by GTP. Inhibited by UTP.</text>
</comment>
<keyword evidence="5 12" id="KW-0021">Allosteric enzyme</keyword>
<evidence type="ECO:0000256" key="10">
    <source>
        <dbReference type="ARBA" id="ARBA00022975"/>
    </source>
</evidence>
<proteinExistence type="inferred from homology"/>
<evidence type="ECO:0000313" key="15">
    <source>
        <dbReference type="Proteomes" id="UP001229716"/>
    </source>
</evidence>
<dbReference type="PANTHER" id="PTHR42833:SF4">
    <property type="entry name" value="URIDYLATE KINASE PUMPKIN, CHLOROPLASTIC"/>
    <property type="match status" value="1"/>
</dbReference>
<comment type="subunit">
    <text evidence="12">Homohexamer.</text>
</comment>
<accession>A0ABT7KTU9</accession>
<dbReference type="InterPro" id="IPR015963">
    <property type="entry name" value="Uridylate_kinase_bac"/>
</dbReference>
<dbReference type="InterPro" id="IPR001048">
    <property type="entry name" value="Asp/Glu/Uridylate_kinase"/>
</dbReference>
<evidence type="ECO:0000256" key="7">
    <source>
        <dbReference type="ARBA" id="ARBA00022741"/>
    </source>
</evidence>
<keyword evidence="8 12" id="KW-0418">Kinase</keyword>
<evidence type="ECO:0000256" key="11">
    <source>
        <dbReference type="ARBA" id="ARBA00047767"/>
    </source>
</evidence>
<evidence type="ECO:0000256" key="4">
    <source>
        <dbReference type="ARBA" id="ARBA00022490"/>
    </source>
</evidence>
<keyword evidence="15" id="KW-1185">Reference proteome</keyword>
<dbReference type="HAMAP" id="MF_01220_B">
    <property type="entry name" value="PyrH_B"/>
    <property type="match status" value="1"/>
</dbReference>
<evidence type="ECO:0000259" key="13">
    <source>
        <dbReference type="Pfam" id="PF00696"/>
    </source>
</evidence>
<keyword evidence="6 12" id="KW-0808">Transferase</keyword>
<evidence type="ECO:0000256" key="2">
    <source>
        <dbReference type="ARBA" id="ARBA00004791"/>
    </source>
</evidence>
<feature type="binding site" evidence="12">
    <location>
        <position position="55"/>
    </location>
    <ligand>
        <name>ATP</name>
        <dbReference type="ChEBI" id="CHEBI:30616"/>
    </ligand>
</feature>
<feature type="binding site" evidence="12">
    <location>
        <position position="59"/>
    </location>
    <ligand>
        <name>ATP</name>
        <dbReference type="ChEBI" id="CHEBI:30616"/>
    </ligand>
</feature>
<evidence type="ECO:0000256" key="6">
    <source>
        <dbReference type="ARBA" id="ARBA00022679"/>
    </source>
</evidence>
<feature type="domain" description="Aspartate/glutamate/uridylate kinase" evidence="13">
    <location>
        <begin position="7"/>
        <end position="217"/>
    </location>
</feature>
<evidence type="ECO:0000256" key="12">
    <source>
        <dbReference type="HAMAP-Rule" id="MF_01220"/>
    </source>
</evidence>
<dbReference type="NCBIfam" id="TIGR02075">
    <property type="entry name" value="pyrH_bact"/>
    <property type="match status" value="1"/>
</dbReference>
<dbReference type="GO" id="GO:0033862">
    <property type="term" value="F:UMP kinase activity"/>
    <property type="evidence" value="ECO:0007669"/>
    <property type="project" value="UniProtKB-EC"/>
</dbReference>
<feature type="binding site" evidence="12">
    <location>
        <begin position="12"/>
        <end position="15"/>
    </location>
    <ligand>
        <name>ATP</name>
        <dbReference type="ChEBI" id="CHEBI:30616"/>
    </ligand>
</feature>
<keyword evidence="4 12" id="KW-0963">Cytoplasm</keyword>
<reference evidence="14 15" key="1">
    <citation type="journal article" date="2023" name="Int. J. Mol. Sci.">
        <title>Pathogenicity and Genomic Characterization of a Novel Genospecies, Bacillus shihchuchen, of the Bacillus cereus Group Isolated from Chinese Softshell Turtle (Pelodiscus sinensis).</title>
        <authorList>
            <person name="Cheng L.W."/>
            <person name="Byadgi O.V."/>
            <person name="Tsai C.E."/>
            <person name="Wang P.C."/>
            <person name="Chen S.C."/>
        </authorList>
    </citation>
    <scope>NUCLEOTIDE SEQUENCE [LARGE SCALE GENOMIC DNA]</scope>
    <source>
        <strain evidence="14 15">QF108-045</strain>
    </source>
</reference>
<comment type="subcellular location">
    <subcellularLocation>
        <location evidence="1 12">Cytoplasm</location>
    </subcellularLocation>
</comment>
<evidence type="ECO:0000256" key="3">
    <source>
        <dbReference type="ARBA" id="ARBA00007614"/>
    </source>
</evidence>
<dbReference type="PIRSF" id="PIRSF005650">
    <property type="entry name" value="Uridylate_kin"/>
    <property type="match status" value="1"/>
</dbReference>
<comment type="caution">
    <text evidence="14">The sequence shown here is derived from an EMBL/GenBank/DDBJ whole genome shotgun (WGS) entry which is preliminary data.</text>
</comment>
<feature type="binding site" evidence="12">
    <location>
        <position position="172"/>
    </location>
    <ligand>
        <name>ATP</name>
        <dbReference type="ChEBI" id="CHEBI:30616"/>
    </ligand>
</feature>
<dbReference type="InterPro" id="IPR036393">
    <property type="entry name" value="AceGlu_kinase-like_sf"/>
</dbReference>
<feature type="binding site" evidence="12">
    <location>
        <begin position="135"/>
        <end position="142"/>
    </location>
    <ligand>
        <name>UMP</name>
        <dbReference type="ChEBI" id="CHEBI:57865"/>
    </ligand>
</feature>
<comment type="caution">
    <text evidence="12">Lacks conserved residue(s) required for the propagation of feature annotation.</text>
</comment>
<dbReference type="SUPFAM" id="SSF53633">
    <property type="entry name" value="Carbamate kinase-like"/>
    <property type="match status" value="1"/>
</dbReference>